<dbReference type="EMBL" id="FOKI01000057">
    <property type="protein sequence ID" value="SFB44156.1"/>
    <property type="molecule type" value="Genomic_DNA"/>
</dbReference>
<reference evidence="1 2" key="1">
    <citation type="submission" date="2016-10" db="EMBL/GenBank/DDBJ databases">
        <authorList>
            <person name="de Groot N.N."/>
        </authorList>
    </citation>
    <scope>NUCLEOTIDE SEQUENCE [LARGE SCALE GENOMIC DNA]</scope>
    <source>
        <strain evidence="1 2">DSM 12271</strain>
    </source>
</reference>
<dbReference type="OrthoDB" id="308521at2"/>
<evidence type="ECO:0000313" key="2">
    <source>
        <dbReference type="Proteomes" id="UP000198619"/>
    </source>
</evidence>
<gene>
    <name evidence="1" type="ORF">SAMN04488528_105715</name>
</gene>
<protein>
    <submittedName>
        <fullName evidence="1">Coenzyme PQQ synthesis protein D (PqqD)</fullName>
    </submittedName>
</protein>
<organism evidence="1 2">
    <name type="scientific">Clostridium frigidicarnis</name>
    <dbReference type="NCBI Taxonomy" id="84698"/>
    <lineage>
        <taxon>Bacteria</taxon>
        <taxon>Bacillati</taxon>
        <taxon>Bacillota</taxon>
        <taxon>Clostridia</taxon>
        <taxon>Eubacteriales</taxon>
        <taxon>Clostridiaceae</taxon>
        <taxon>Clostridium</taxon>
    </lineage>
</organism>
<name>A0A1I1B3E7_9CLOT</name>
<accession>A0A1I1B3E7</accession>
<dbReference type="STRING" id="84698.SAMN04488528_105715"/>
<sequence length="114" mass="13620">MNDRYNFAMYVPEIKHNEWKVEDGKVTLYFKVNDPVKKFASWLVKKSPSCDVELDDMCSQAWLAIDGEKSIYDISKIMAKRYNEEINASIYRLVTYMRYISKRGWITFKEVKQK</sequence>
<dbReference type="AlphaFoldDB" id="A0A1I1B3E7"/>
<proteinExistence type="predicted"/>
<keyword evidence="2" id="KW-1185">Reference proteome</keyword>
<evidence type="ECO:0000313" key="1">
    <source>
        <dbReference type="EMBL" id="SFB44156.1"/>
    </source>
</evidence>
<dbReference type="Proteomes" id="UP000198619">
    <property type="component" value="Unassembled WGS sequence"/>
</dbReference>
<dbReference type="RefSeq" id="WP_090043131.1">
    <property type="nucleotide sequence ID" value="NZ_FOKI01000057.1"/>
</dbReference>